<evidence type="ECO:0000313" key="3">
    <source>
        <dbReference type="Proteomes" id="UP001187192"/>
    </source>
</evidence>
<accession>A0AA88J5U5</accession>
<feature type="compositionally biased region" description="Low complexity" evidence="1">
    <location>
        <begin position="31"/>
        <end position="40"/>
    </location>
</feature>
<dbReference type="SUPFAM" id="SSF48452">
    <property type="entry name" value="TPR-like"/>
    <property type="match status" value="1"/>
</dbReference>
<reference evidence="2" key="1">
    <citation type="submission" date="2023-07" db="EMBL/GenBank/DDBJ databases">
        <title>draft genome sequence of fig (Ficus carica).</title>
        <authorList>
            <person name="Takahashi T."/>
            <person name="Nishimura K."/>
        </authorList>
    </citation>
    <scope>NUCLEOTIDE SEQUENCE</scope>
</reference>
<dbReference type="EMBL" id="BTGU01000149">
    <property type="protein sequence ID" value="GMN63394.1"/>
    <property type="molecule type" value="Genomic_DNA"/>
</dbReference>
<organism evidence="2 3">
    <name type="scientific">Ficus carica</name>
    <name type="common">Common fig</name>
    <dbReference type="NCBI Taxonomy" id="3494"/>
    <lineage>
        <taxon>Eukaryota</taxon>
        <taxon>Viridiplantae</taxon>
        <taxon>Streptophyta</taxon>
        <taxon>Embryophyta</taxon>
        <taxon>Tracheophyta</taxon>
        <taxon>Spermatophyta</taxon>
        <taxon>Magnoliopsida</taxon>
        <taxon>eudicotyledons</taxon>
        <taxon>Gunneridae</taxon>
        <taxon>Pentapetalae</taxon>
        <taxon>rosids</taxon>
        <taxon>fabids</taxon>
        <taxon>Rosales</taxon>
        <taxon>Moraceae</taxon>
        <taxon>Ficeae</taxon>
        <taxon>Ficus</taxon>
    </lineage>
</organism>
<feature type="region of interest" description="Disordered" evidence="1">
    <location>
        <begin position="266"/>
        <end position="355"/>
    </location>
</feature>
<evidence type="ECO:0000256" key="1">
    <source>
        <dbReference type="SAM" id="MobiDB-lite"/>
    </source>
</evidence>
<sequence length="472" mass="49929">MNSNFGKKFDFDLGLGSSRTTSLNDQKNKNSSFSSSPYSSAQAKPAWQPNKPSWTHQPPPAAAPSQPTSMVGDIFGKSWSSSAPSSGIAIVEKNPNLFGDLVNSALGQNKSGGGNVPLKNSAPSTNNKSPFSMRNVADSLPKTSNSTNSNTNWGSSGNNSTNFNTNSYRSPNLSGVPMNNMNSTIGGGGKIGSNFKDPFGSLVDFSGKKPSNPNPNSSTKNNKVNNNQGNDVFGDFQNAPKPTSAPTNTFPTSSFSYTGSNLSSGLNMDDFLKPANQAPPPPPSSSTSSHDPLDMFFTPSTNIPAASNGLGGLQQPQSETDDWGVGMEFGGDDGGPTTELDGLPPPPAGVNASAAKNKGMDNYKQGQYADAIKWLSWAVVLLEKAGDNATEVLSSRASCYKEVGEYKKAVADCTKVLEQDEANVSVLVQRALLYESMEKYRLGAEDLRTVLKIDPGNRIARSTIHRLTKLAD</sequence>
<feature type="region of interest" description="Disordered" evidence="1">
    <location>
        <begin position="109"/>
        <end position="175"/>
    </location>
</feature>
<proteinExistence type="predicted"/>
<evidence type="ECO:0000313" key="2">
    <source>
        <dbReference type="EMBL" id="GMN63394.1"/>
    </source>
</evidence>
<feature type="compositionally biased region" description="Polar residues" evidence="1">
    <location>
        <begin position="121"/>
        <end position="132"/>
    </location>
</feature>
<gene>
    <name evidence="2" type="ORF">TIFTF001_032468</name>
</gene>
<dbReference type="Proteomes" id="UP001187192">
    <property type="component" value="Unassembled WGS sequence"/>
</dbReference>
<feature type="compositionally biased region" description="Low complexity" evidence="1">
    <location>
        <begin position="143"/>
        <end position="167"/>
    </location>
</feature>
<name>A0AA88J5U5_FICCA</name>
<feature type="region of interest" description="Disordered" evidence="1">
    <location>
        <begin position="1"/>
        <end position="85"/>
    </location>
</feature>
<feature type="compositionally biased region" description="Low complexity" evidence="1">
    <location>
        <begin position="208"/>
        <end position="227"/>
    </location>
</feature>
<feature type="region of interest" description="Disordered" evidence="1">
    <location>
        <begin position="202"/>
        <end position="253"/>
    </location>
</feature>
<dbReference type="SMART" id="SM00028">
    <property type="entry name" value="TPR"/>
    <property type="match status" value="3"/>
</dbReference>
<dbReference type="PANTHER" id="PTHR47697">
    <property type="entry name" value="OS03G0340700 PROTEIN"/>
    <property type="match status" value="1"/>
</dbReference>
<dbReference type="InterPro" id="IPR011990">
    <property type="entry name" value="TPR-like_helical_dom_sf"/>
</dbReference>
<dbReference type="PANTHER" id="PTHR47697:SF1">
    <property type="entry name" value="OS03G0340700 PROTEIN"/>
    <property type="match status" value="1"/>
</dbReference>
<feature type="compositionally biased region" description="Polar residues" evidence="1">
    <location>
        <begin position="240"/>
        <end position="253"/>
    </location>
</feature>
<protein>
    <submittedName>
        <fullName evidence="2">Uncharacterized protein</fullName>
    </submittedName>
</protein>
<dbReference type="InterPro" id="IPR019734">
    <property type="entry name" value="TPR_rpt"/>
</dbReference>
<dbReference type="Pfam" id="PF13181">
    <property type="entry name" value="TPR_8"/>
    <property type="match status" value="2"/>
</dbReference>
<dbReference type="AlphaFoldDB" id="A0AA88J5U5"/>
<keyword evidence="3" id="KW-1185">Reference proteome</keyword>
<dbReference type="Gene3D" id="1.25.40.10">
    <property type="entry name" value="Tetratricopeptide repeat domain"/>
    <property type="match status" value="1"/>
</dbReference>
<comment type="caution">
    <text evidence="2">The sequence shown here is derived from an EMBL/GenBank/DDBJ whole genome shotgun (WGS) entry which is preliminary data.</text>
</comment>